<feature type="domain" description="Xrn1 N-terminal" evidence="10">
    <location>
        <begin position="1"/>
        <end position="227"/>
    </location>
</feature>
<dbReference type="InterPro" id="IPR041106">
    <property type="entry name" value="XRN1_D2_D3"/>
</dbReference>
<feature type="region of interest" description="Disordered" evidence="9">
    <location>
        <begin position="1542"/>
        <end position="1699"/>
    </location>
</feature>
<gene>
    <name evidence="15" type="ORF">KUF71_004718</name>
</gene>
<evidence type="ECO:0000259" key="11">
    <source>
        <dbReference type="Pfam" id="PF17846"/>
    </source>
</evidence>
<dbReference type="InterPro" id="IPR041412">
    <property type="entry name" value="Xrn1_helical"/>
</dbReference>
<evidence type="ECO:0000259" key="12">
    <source>
        <dbReference type="Pfam" id="PF18129"/>
    </source>
</evidence>
<evidence type="ECO:0000256" key="9">
    <source>
        <dbReference type="SAM" id="MobiDB-lite"/>
    </source>
</evidence>
<evidence type="ECO:0000256" key="4">
    <source>
        <dbReference type="ARBA" id="ARBA00022801"/>
    </source>
</evidence>
<dbReference type="Pfam" id="PF03159">
    <property type="entry name" value="XRN_N"/>
    <property type="match status" value="1"/>
</dbReference>
<dbReference type="InterPro" id="IPR047008">
    <property type="entry name" value="XRN1_SH3_sf"/>
</dbReference>
<dbReference type="CDD" id="cd18673">
    <property type="entry name" value="PIN_XRN1-2-like"/>
    <property type="match status" value="1"/>
</dbReference>
<feature type="region of interest" description="Disordered" evidence="9">
    <location>
        <begin position="1479"/>
        <end position="1514"/>
    </location>
</feature>
<comment type="similarity">
    <text evidence="7">Belongs to the 5'-3' exonuclease family.</text>
</comment>
<dbReference type="InterPro" id="IPR041385">
    <property type="entry name" value="SH3_12"/>
</dbReference>
<dbReference type="GO" id="GO:0005634">
    <property type="term" value="C:nucleus"/>
    <property type="evidence" value="ECO:0007669"/>
    <property type="project" value="TreeGrafter"/>
</dbReference>
<dbReference type="Proteomes" id="UP001219518">
    <property type="component" value="Unassembled WGS sequence"/>
</dbReference>
<evidence type="ECO:0000256" key="5">
    <source>
        <dbReference type="ARBA" id="ARBA00022839"/>
    </source>
</evidence>
<dbReference type="Pfam" id="PF18129">
    <property type="entry name" value="SH3_12"/>
    <property type="match status" value="1"/>
</dbReference>
<keyword evidence="3" id="KW-0540">Nuclease</keyword>
<dbReference type="InterPro" id="IPR047007">
    <property type="entry name" value="XRN1_D1_sf"/>
</dbReference>
<feature type="compositionally biased region" description="Basic and acidic residues" evidence="9">
    <location>
        <begin position="1638"/>
        <end position="1648"/>
    </location>
</feature>
<reference evidence="15" key="2">
    <citation type="journal article" date="2023" name="BMC Genomics">
        <title>Pest status, molecular evolution, and epigenetic factors derived from the genome assembly of Frankliniella fusca, a thysanopteran phytovirus vector.</title>
        <authorList>
            <person name="Catto M.A."/>
            <person name="Labadie P.E."/>
            <person name="Jacobson A.L."/>
            <person name="Kennedy G.G."/>
            <person name="Srinivasan R."/>
            <person name="Hunt B.G."/>
        </authorList>
    </citation>
    <scope>NUCLEOTIDE SEQUENCE</scope>
    <source>
        <strain evidence="15">PL_HMW_Pooled</strain>
    </source>
</reference>
<evidence type="ECO:0000259" key="13">
    <source>
        <dbReference type="Pfam" id="PF18332"/>
    </source>
</evidence>
<dbReference type="Pfam" id="PF18334">
    <property type="entry name" value="XRN1_D2_D3"/>
    <property type="match status" value="1"/>
</dbReference>
<feature type="region of interest" description="Disordered" evidence="9">
    <location>
        <begin position="1450"/>
        <end position="1469"/>
    </location>
</feature>
<comment type="subcellular location">
    <subcellularLocation>
        <location evidence="1">Cytoplasm</location>
    </subcellularLocation>
</comment>
<evidence type="ECO:0000256" key="8">
    <source>
        <dbReference type="ARBA" id="ARBA00067318"/>
    </source>
</evidence>
<feature type="compositionally biased region" description="Basic residues" evidence="9">
    <location>
        <begin position="1607"/>
        <end position="1616"/>
    </location>
</feature>
<proteinExistence type="inferred from homology"/>
<evidence type="ECO:0000256" key="2">
    <source>
        <dbReference type="ARBA" id="ARBA00022490"/>
    </source>
</evidence>
<evidence type="ECO:0000256" key="3">
    <source>
        <dbReference type="ARBA" id="ARBA00022722"/>
    </source>
</evidence>
<dbReference type="GO" id="GO:0016075">
    <property type="term" value="P:rRNA catabolic process"/>
    <property type="evidence" value="ECO:0007669"/>
    <property type="project" value="TreeGrafter"/>
</dbReference>
<feature type="compositionally biased region" description="Polar residues" evidence="9">
    <location>
        <begin position="1542"/>
        <end position="1569"/>
    </location>
</feature>
<sequence length="1699" mass="193289">MGVPKFFRYISERYPCLSELVKEYQIPEFDNLYLDMNGIIHMCSHPNDFDPHFRITEERIFKDIFHYLEILFQIIKPRKLFFMAVDGVAPRAKMNQQRGRRFRSAKEAEVLEKKAEKRGEKLPKEARFDSNCITPGTVFMARLHEQLKYFVTEKMSNDPQWKGVKVILSGHETPGEGEHKIMEYIRWMKAQTGYDPNTRHCLYGLDADLMMLGLCTHEPHFSLLREEVKFGKQAKRTSVPEETKFYLLHLSLMREYLDLEFQSLKDKLKFPYNIESIIDDWVLMGFLVGNDFIPHLPDVHIASGALPMLYNAYMEVLPTLDGYINVQGHLKLERFQKFMEKLAAFDINQFKETYADMKYFESKTNRKLGSKDSQGDKHPLNREELKTTEPKTGISELDALIKATNEMVLEKFFDDEDGDAGILDDEEEEEDDVDVFASRIYDDDSDSEISETFRWEFHQHKKDYYRNKLEYGKVTEQVLRDQAEGYVRAIQWNLHYYYHGVASWSWYYPHHYAPYVSDICNFKDITLSFDLGEPFKPFEQLLAVLPAASKSLLPAPYQELMIQESSPILEYYPPEFQTDLNGKKQDWEAVVLIPFIDEKKLLSAMVSCEDRLTDDEKKRNKFGPMLEYTFSSDTLGEYNAPQYFPTIKNSHAFAREIWRKDLHLNSEDIKHGLPDGVRLDVFFPGFPTFKHLPYKGSLKKAKVQVFDQASRGENMVLTLLNTCSLSLKDAADHFLGKNVYCGWPHLSEAKVIGVADGSKRYNLLTTGKVALENLSSNLCDQYEATKKALSNEYMRRRGVDIGCTKFIVYVNHVVGRKYVFGQTGKITMEKQYSEIQDPYAIQAVVEDIAVHDPSFVQFRTLEEVFPVGSYCFLLASPVYGSMAEVTEVKMKEGRVFLKISTNGEPDVDFVRYNQHSFKSQYMPGSKAAQQIGIGSHTLSRITGTVFLIVGNKQADNPSKINIGLNLKFNKKNEEVPGFTKKENNIWLYSRKAIAVLKEYVEKFPEVFELLSKQTSNDMYDDKDIYPDENCAEKVNELSKWLKEVPCANVDRQSCGAQILDDEVVSQIYDVVKAFYENPPDPKRLKLQVKPHTVFKYSLRVGNLAPDSSTSFQLFDRVVNVRDDFTVPLGLKGTIIAIRPAENEADTMFDVLFDNEFPSGMSLAGTKGNSYRVSRTALISISHGLRQGLIHESYRNSQTQPQPNSAFAKWSARGKGGNNTNQAFLNLCSAPMGNEPLPSKGLNKEKPSIRKQSEFPRNSGCFKFPAPPNVQILSKENSKSSVTTKSQQCNQAQMNVVKVKTRNGLCDPPPPTALPIPSKSMANEIDSKTNALKMILGVNPSASTPQDRASSIPVAGTTGFIVSPTCEISPYAQDVCGFLLQFFQRKGVGVPLYSVASMGTDVYARLLLPDGTIVNGKPSLTKQGAAENAAFQALHLLKVCRVCDNEKMPSLSELPPNQIQPEPSRQLSGQPQQFFEQFRQGNFPSHPGIVSGNPPWQHSGHIHPAHARNSLPVGPPSFPQHLYNYQLTSQPSVNHQFNQLSGNYQLPLQPAPNQQFRHQPQHTSFVSQHQPPKKGHHQTNSNQPKKEDGAGKKSHNDSNSFVPLQAMKKQRHVRKPQLHQVPKERESTKRSCSNFEETSTSREEKETLTSRKNVTDPSIDPETDKGCHKSIAPSYKDMKDETRSFSRMKKSRLAINFSSN</sequence>
<evidence type="ECO:0000313" key="15">
    <source>
        <dbReference type="EMBL" id="KAK3912768.1"/>
    </source>
</evidence>
<dbReference type="FunFam" id="1.25.40.1050:FF:000001">
    <property type="entry name" value="5'-3' exoribonuclease 1"/>
    <property type="match status" value="1"/>
</dbReference>
<dbReference type="Gene3D" id="3.40.50.12390">
    <property type="match status" value="1"/>
</dbReference>
<organism evidence="15 16">
    <name type="scientific">Frankliniella fusca</name>
    <dbReference type="NCBI Taxonomy" id="407009"/>
    <lineage>
        <taxon>Eukaryota</taxon>
        <taxon>Metazoa</taxon>
        <taxon>Ecdysozoa</taxon>
        <taxon>Arthropoda</taxon>
        <taxon>Hexapoda</taxon>
        <taxon>Insecta</taxon>
        <taxon>Pterygota</taxon>
        <taxon>Neoptera</taxon>
        <taxon>Paraneoptera</taxon>
        <taxon>Thysanoptera</taxon>
        <taxon>Terebrantia</taxon>
        <taxon>Thripoidea</taxon>
        <taxon>Thripidae</taxon>
        <taxon>Frankliniella</taxon>
    </lineage>
</organism>
<dbReference type="FunFam" id="3.40.50.12390:FF:000002">
    <property type="entry name" value="5'-3' exoribonuclease 1"/>
    <property type="match status" value="1"/>
</dbReference>
<dbReference type="GO" id="GO:0003723">
    <property type="term" value="F:RNA binding"/>
    <property type="evidence" value="ECO:0007669"/>
    <property type="project" value="UniProtKB-KW"/>
</dbReference>
<keyword evidence="2" id="KW-0963">Cytoplasm</keyword>
<feature type="domain" description="Exoribonuclease Xrn1 D2/D3" evidence="14">
    <location>
        <begin position="861"/>
        <end position="1078"/>
    </location>
</feature>
<comment type="caution">
    <text evidence="15">The sequence shown here is derived from an EMBL/GenBank/DDBJ whole genome shotgun (WGS) entry which is preliminary data.</text>
</comment>
<evidence type="ECO:0000313" key="16">
    <source>
        <dbReference type="Proteomes" id="UP001219518"/>
    </source>
</evidence>
<evidence type="ECO:0000256" key="7">
    <source>
        <dbReference type="ARBA" id="ARBA00038299"/>
    </source>
</evidence>
<feature type="compositionally biased region" description="Polar residues" evidence="9">
    <location>
        <begin position="1454"/>
        <end position="1469"/>
    </location>
</feature>
<dbReference type="InterPro" id="IPR027073">
    <property type="entry name" value="5_3_exoribonuclease"/>
</dbReference>
<dbReference type="InterPro" id="IPR004859">
    <property type="entry name" value="Xrn1_N"/>
</dbReference>
<evidence type="ECO:0000256" key="6">
    <source>
        <dbReference type="ARBA" id="ARBA00022884"/>
    </source>
</evidence>
<feature type="region of interest" description="Disordered" evidence="9">
    <location>
        <begin position="367"/>
        <end position="387"/>
    </location>
</feature>
<dbReference type="EMBL" id="JAHWGI010000302">
    <property type="protein sequence ID" value="KAK3912768.1"/>
    <property type="molecule type" value="Genomic_DNA"/>
</dbReference>
<dbReference type="PANTHER" id="PTHR12341:SF7">
    <property type="entry name" value="5'-3' EXORIBONUCLEASE 1"/>
    <property type="match status" value="1"/>
</dbReference>
<dbReference type="Gene3D" id="2.170.260.40">
    <property type="match status" value="1"/>
</dbReference>
<dbReference type="GO" id="GO:0005737">
    <property type="term" value="C:cytoplasm"/>
    <property type="evidence" value="ECO:0007669"/>
    <property type="project" value="UniProtKB-SubCell"/>
</dbReference>
<dbReference type="GO" id="GO:0004534">
    <property type="term" value="F:5'-3' RNA exonuclease activity"/>
    <property type="evidence" value="ECO:0007669"/>
    <property type="project" value="TreeGrafter"/>
</dbReference>
<evidence type="ECO:0000259" key="14">
    <source>
        <dbReference type="Pfam" id="PF18334"/>
    </source>
</evidence>
<dbReference type="Pfam" id="PF17846">
    <property type="entry name" value="XRN_M"/>
    <property type="match status" value="1"/>
</dbReference>
<evidence type="ECO:0000259" key="10">
    <source>
        <dbReference type="Pfam" id="PF03159"/>
    </source>
</evidence>
<dbReference type="GO" id="GO:0000956">
    <property type="term" value="P:nuclear-transcribed mRNA catabolic process"/>
    <property type="evidence" value="ECO:0007669"/>
    <property type="project" value="InterPro"/>
</dbReference>
<keyword evidence="16" id="KW-1185">Reference proteome</keyword>
<dbReference type="Pfam" id="PF18332">
    <property type="entry name" value="XRN1_D1"/>
    <property type="match status" value="1"/>
</dbReference>
<evidence type="ECO:0000256" key="1">
    <source>
        <dbReference type="ARBA" id="ARBA00004496"/>
    </source>
</evidence>
<dbReference type="Gene3D" id="2.30.30.750">
    <property type="match status" value="1"/>
</dbReference>
<feature type="domain" description="5'-3' exoribonuclease 1 D1" evidence="13">
    <location>
        <begin position="672"/>
        <end position="856"/>
    </location>
</feature>
<keyword evidence="4" id="KW-0378">Hydrolase</keyword>
<keyword evidence="6" id="KW-0694">RNA-binding</keyword>
<feature type="domain" description="Xrn1 helical" evidence="11">
    <location>
        <begin position="272"/>
        <end position="623"/>
    </location>
</feature>
<keyword evidence="5" id="KW-0269">Exonuclease</keyword>
<dbReference type="PANTHER" id="PTHR12341">
    <property type="entry name" value="5'-&gt;3' EXORIBONUCLEASE"/>
    <property type="match status" value="1"/>
</dbReference>
<feature type="compositionally biased region" description="Basic and acidic residues" evidence="9">
    <location>
        <begin position="1583"/>
        <end position="1595"/>
    </location>
</feature>
<feature type="domain" description="5'-3' exoribonuclease 1 SH3-like" evidence="12">
    <location>
        <begin position="1110"/>
        <end position="1178"/>
    </location>
</feature>
<dbReference type="InterPro" id="IPR040992">
    <property type="entry name" value="XRN1_D1"/>
</dbReference>
<dbReference type="Gene3D" id="1.25.40.1050">
    <property type="match status" value="1"/>
</dbReference>
<protein>
    <recommendedName>
        <fullName evidence="8">5'-3' exoribonuclease 1</fullName>
    </recommendedName>
</protein>
<name>A0AAE1LAR9_9NEOP</name>
<reference evidence="15" key="1">
    <citation type="submission" date="2021-07" db="EMBL/GenBank/DDBJ databases">
        <authorList>
            <person name="Catto M.A."/>
            <person name="Jacobson A."/>
            <person name="Kennedy G."/>
            <person name="Labadie P."/>
            <person name="Hunt B.G."/>
            <person name="Srinivasan R."/>
        </authorList>
    </citation>
    <scope>NUCLEOTIDE SEQUENCE</scope>
    <source>
        <strain evidence="15">PL_HMW_Pooled</strain>
        <tissue evidence="15">Head</tissue>
    </source>
</reference>
<accession>A0AAE1LAR9</accession>